<keyword evidence="4" id="KW-1185">Reference proteome</keyword>
<dbReference type="InterPro" id="IPR005135">
    <property type="entry name" value="Endo/exonuclease/phosphatase"/>
</dbReference>
<proteinExistence type="predicted"/>
<sequence length="283" mass="30429">MLTRRPWLAVAAVLVTAVLLGHSRLPGGVGTVVESFLPWFGLLIIPLALLRSVWALLPAVTWAAMFGAFWVGQGPGGDHDLRVVSQNVKAFNSEPLALNRKLVSLKADVVALEEITTGTRTLDRAYPHTERLGTVGVWSRYPISGVRRIDLGLGWTRALSATLTTPKGPVTIYVAHLGSARPGATRGRDTSLAHLASALHADDSRRLILLGDLNTASTDTRFTELPLDDAQSTAGWGFGFTWPSAFPVTRPDHVLYRGVTPTTASVVTTPGSDHRAVTADFRL</sequence>
<feature type="transmembrane region" description="Helical" evidence="1">
    <location>
        <begin position="39"/>
        <end position="72"/>
    </location>
</feature>
<organism evidence="3 4">
    <name type="scientific">Actinocorallia longicatena</name>
    <dbReference type="NCBI Taxonomy" id="111803"/>
    <lineage>
        <taxon>Bacteria</taxon>
        <taxon>Bacillati</taxon>
        <taxon>Actinomycetota</taxon>
        <taxon>Actinomycetes</taxon>
        <taxon>Streptosporangiales</taxon>
        <taxon>Thermomonosporaceae</taxon>
        <taxon>Actinocorallia</taxon>
    </lineage>
</organism>
<evidence type="ECO:0000259" key="2">
    <source>
        <dbReference type="Pfam" id="PF03372"/>
    </source>
</evidence>
<evidence type="ECO:0000313" key="4">
    <source>
        <dbReference type="Proteomes" id="UP001501237"/>
    </source>
</evidence>
<accession>A0ABP6QMP6</accession>
<dbReference type="InterPro" id="IPR036691">
    <property type="entry name" value="Endo/exonu/phosph_ase_sf"/>
</dbReference>
<protein>
    <submittedName>
        <fullName evidence="3">Teicoplanin resistance protein VanJ</fullName>
    </submittedName>
</protein>
<dbReference type="Proteomes" id="UP001501237">
    <property type="component" value="Unassembled WGS sequence"/>
</dbReference>
<dbReference type="Gene3D" id="3.60.10.10">
    <property type="entry name" value="Endonuclease/exonuclease/phosphatase"/>
    <property type="match status" value="1"/>
</dbReference>
<gene>
    <name evidence="3" type="primary">vanJ_2</name>
    <name evidence="3" type="ORF">GCM10010468_72990</name>
</gene>
<dbReference type="Pfam" id="PF03372">
    <property type="entry name" value="Exo_endo_phos"/>
    <property type="match status" value="1"/>
</dbReference>
<comment type="caution">
    <text evidence="3">The sequence shown here is derived from an EMBL/GenBank/DDBJ whole genome shotgun (WGS) entry which is preliminary data.</text>
</comment>
<evidence type="ECO:0000256" key="1">
    <source>
        <dbReference type="SAM" id="Phobius"/>
    </source>
</evidence>
<evidence type="ECO:0000313" key="3">
    <source>
        <dbReference type="EMBL" id="GAA3237810.1"/>
    </source>
</evidence>
<reference evidence="4" key="1">
    <citation type="journal article" date="2019" name="Int. J. Syst. Evol. Microbiol.">
        <title>The Global Catalogue of Microorganisms (GCM) 10K type strain sequencing project: providing services to taxonomists for standard genome sequencing and annotation.</title>
        <authorList>
            <consortium name="The Broad Institute Genomics Platform"/>
            <consortium name="The Broad Institute Genome Sequencing Center for Infectious Disease"/>
            <person name="Wu L."/>
            <person name="Ma J."/>
        </authorList>
    </citation>
    <scope>NUCLEOTIDE SEQUENCE [LARGE SCALE GENOMIC DNA]</scope>
    <source>
        <strain evidence="4">JCM 9377</strain>
    </source>
</reference>
<keyword evidence="1" id="KW-1133">Transmembrane helix</keyword>
<dbReference type="SUPFAM" id="SSF56219">
    <property type="entry name" value="DNase I-like"/>
    <property type="match status" value="1"/>
</dbReference>
<keyword evidence="1" id="KW-0812">Transmembrane</keyword>
<feature type="domain" description="Endonuclease/exonuclease/phosphatase" evidence="2">
    <location>
        <begin position="85"/>
        <end position="274"/>
    </location>
</feature>
<keyword evidence="1" id="KW-0472">Membrane</keyword>
<dbReference type="EMBL" id="BAAAUV010000033">
    <property type="protein sequence ID" value="GAA3237810.1"/>
    <property type="molecule type" value="Genomic_DNA"/>
</dbReference>
<name>A0ABP6QMP6_9ACTN</name>